<gene>
    <name evidence="1" type="ORF">XM53_22265</name>
</gene>
<dbReference type="OrthoDB" id="9779763at2"/>
<dbReference type="AlphaFoldDB" id="A0A0T5NNE3"/>
<dbReference type="Proteomes" id="UP000051295">
    <property type="component" value="Unassembled WGS sequence"/>
</dbReference>
<protein>
    <submittedName>
        <fullName evidence="1">Uncharacterized protein</fullName>
    </submittedName>
</protein>
<evidence type="ECO:0000313" key="1">
    <source>
        <dbReference type="EMBL" id="KRS10207.1"/>
    </source>
</evidence>
<dbReference type="EMBL" id="LAXJ01000052">
    <property type="protein sequence ID" value="KRS10207.1"/>
    <property type="molecule type" value="Genomic_DNA"/>
</dbReference>
<name>A0A0T5NNE3_9RHOB</name>
<sequence length="99" mass="11340">MQQKQRFSGKAGKPRYQSVSNGFTISETVPHFGKCVQTLWQARSHDADWLSISNRCLREDHRFAKPVFPTPDTNVAEVLDRLINGNFGKRLNARHLACR</sequence>
<accession>A0A0T5NNE3</accession>
<comment type="caution">
    <text evidence="1">The sequence shown here is derived from an EMBL/GenBank/DDBJ whole genome shotgun (WGS) entry which is preliminary data.</text>
</comment>
<organism evidence="1 2">
    <name type="scientific">Roseovarius atlanticus</name>
    <dbReference type="NCBI Taxonomy" id="1641875"/>
    <lineage>
        <taxon>Bacteria</taxon>
        <taxon>Pseudomonadati</taxon>
        <taxon>Pseudomonadota</taxon>
        <taxon>Alphaproteobacteria</taxon>
        <taxon>Rhodobacterales</taxon>
        <taxon>Roseobacteraceae</taxon>
        <taxon>Roseovarius</taxon>
    </lineage>
</organism>
<keyword evidence="2" id="KW-1185">Reference proteome</keyword>
<reference evidence="1 2" key="1">
    <citation type="submission" date="2015-04" db="EMBL/GenBank/DDBJ databases">
        <title>The draft genome sequence of Roseovarius sp.R12b.</title>
        <authorList>
            <person name="Li G."/>
            <person name="Lai Q."/>
            <person name="Shao Z."/>
            <person name="Yan P."/>
        </authorList>
    </citation>
    <scope>NUCLEOTIDE SEQUENCE [LARGE SCALE GENOMIC DNA]</scope>
    <source>
        <strain evidence="1 2">R12B</strain>
    </source>
</reference>
<proteinExistence type="predicted"/>
<evidence type="ECO:0000313" key="2">
    <source>
        <dbReference type="Proteomes" id="UP000051295"/>
    </source>
</evidence>